<evidence type="ECO:0000313" key="3">
    <source>
        <dbReference type="Proteomes" id="UP001295740"/>
    </source>
</evidence>
<comment type="caution">
    <text evidence="2">The sequence shown here is derived from an EMBL/GenBank/DDBJ whole genome shotgun (WGS) entry which is preliminary data.</text>
</comment>
<gene>
    <name evidence="2" type="ORF">KHLLAP_LOCUS931</name>
</gene>
<proteinExistence type="predicted"/>
<sequence>MEFSREILQLEKLQGFLYDNEKAKNWGDLLDLMNCPWFSRRWVVQELAFARAATVHLRIFALHFDRIRALFRQSKADKIYRKAFSNLESLGAKIMVDAINNVFQSMLPQTRAGEVSPPVPNYENALVEVYTDFLEWVVSSTSSIDILCRQWAMPERSSPIGWKNPTAAIALPSWVQTISKSTWGFQVQGFNGRINADSLVGKPGRSRYNASYGKKPIIRFGTRRRFIAMDSGPSLRRTNTAPGRFESVPGLDETPEYRQ</sequence>
<reference evidence="2" key="1">
    <citation type="submission" date="2023-10" db="EMBL/GenBank/DDBJ databases">
        <authorList>
            <person name="Hackl T."/>
        </authorList>
    </citation>
    <scope>NUCLEOTIDE SEQUENCE</scope>
</reference>
<dbReference type="PANTHER" id="PTHR24148:SF64">
    <property type="entry name" value="HETEROKARYON INCOMPATIBILITY DOMAIN-CONTAINING PROTEIN"/>
    <property type="match status" value="1"/>
</dbReference>
<protein>
    <submittedName>
        <fullName evidence="2">Uu.00g033160.m01.CDS01</fullName>
    </submittedName>
</protein>
<evidence type="ECO:0000313" key="2">
    <source>
        <dbReference type="EMBL" id="CAJ2500463.1"/>
    </source>
</evidence>
<dbReference type="AlphaFoldDB" id="A0AAI8YDD4"/>
<dbReference type="EMBL" id="CAUWAG010000003">
    <property type="protein sequence ID" value="CAJ2500463.1"/>
    <property type="molecule type" value="Genomic_DNA"/>
</dbReference>
<accession>A0AAI8YDD4</accession>
<organism evidence="2 3">
    <name type="scientific">Anthostomella pinea</name>
    <dbReference type="NCBI Taxonomy" id="933095"/>
    <lineage>
        <taxon>Eukaryota</taxon>
        <taxon>Fungi</taxon>
        <taxon>Dikarya</taxon>
        <taxon>Ascomycota</taxon>
        <taxon>Pezizomycotina</taxon>
        <taxon>Sordariomycetes</taxon>
        <taxon>Xylariomycetidae</taxon>
        <taxon>Xylariales</taxon>
        <taxon>Xylariaceae</taxon>
        <taxon>Anthostomella</taxon>
    </lineage>
</organism>
<name>A0AAI8YDD4_9PEZI</name>
<evidence type="ECO:0000256" key="1">
    <source>
        <dbReference type="SAM" id="MobiDB-lite"/>
    </source>
</evidence>
<keyword evidence="3" id="KW-1185">Reference proteome</keyword>
<dbReference type="Proteomes" id="UP001295740">
    <property type="component" value="Unassembled WGS sequence"/>
</dbReference>
<dbReference type="InterPro" id="IPR052895">
    <property type="entry name" value="HetReg/Transcr_Mod"/>
</dbReference>
<dbReference type="PANTHER" id="PTHR24148">
    <property type="entry name" value="ANKYRIN REPEAT DOMAIN-CONTAINING PROTEIN 39 HOMOLOG-RELATED"/>
    <property type="match status" value="1"/>
</dbReference>
<feature type="region of interest" description="Disordered" evidence="1">
    <location>
        <begin position="231"/>
        <end position="259"/>
    </location>
</feature>